<accession>A0A8K0ISL5</accession>
<name>A0A8K0ISL5_COCNU</name>
<organism evidence="2 3">
    <name type="scientific">Cocos nucifera</name>
    <name type="common">Coconut palm</name>
    <dbReference type="NCBI Taxonomy" id="13894"/>
    <lineage>
        <taxon>Eukaryota</taxon>
        <taxon>Viridiplantae</taxon>
        <taxon>Streptophyta</taxon>
        <taxon>Embryophyta</taxon>
        <taxon>Tracheophyta</taxon>
        <taxon>Spermatophyta</taxon>
        <taxon>Magnoliopsida</taxon>
        <taxon>Liliopsida</taxon>
        <taxon>Arecaceae</taxon>
        <taxon>Arecoideae</taxon>
        <taxon>Cocoseae</taxon>
        <taxon>Attaleinae</taxon>
        <taxon>Cocos</taxon>
    </lineage>
</organism>
<dbReference type="EMBL" id="CM017883">
    <property type="protein sequence ID" value="KAG1365217.1"/>
    <property type="molecule type" value="Genomic_DNA"/>
</dbReference>
<reference evidence="2" key="2">
    <citation type="submission" date="2019-07" db="EMBL/GenBank/DDBJ databases">
        <authorList>
            <person name="Yang Y."/>
            <person name="Bocs S."/>
            <person name="Baudouin L."/>
        </authorList>
    </citation>
    <scope>NUCLEOTIDE SEQUENCE</scope>
    <source>
        <tissue evidence="2">Spear leaf of Hainan Tall coconut</tissue>
    </source>
</reference>
<protein>
    <submittedName>
        <fullName evidence="2">Uncharacterized protein</fullName>
    </submittedName>
</protein>
<sequence length="285" mass="31793">MSTSFATMIRVLGFGSRSLVISRRATDENHGGRQKSPRWIFLYMETRLSSWTAARSPLAGSLVANRNPSSLLLLTLLLCDRRCPLPQGQLRHWIHASRSGEPCPRVPHRPYCRPWRQKLPPVNHCVLMGGIDASIAQKGRIRPDLRCFLHLPDRFPLHARHRPRSTSHHCRFGRHCSHACAAAHAPPLPSCDFLAGEKDRRAVPSRSPPSCTCSPPPTTCGNTSVRRARPSDHRNRPLDAGISASSLESAAKLEIVGRQAGGRKEPPKKIFFFALSLDLKNRQKL</sequence>
<reference evidence="2" key="1">
    <citation type="journal article" date="2017" name="Gigascience">
        <title>The genome draft of coconut (Cocos nucifera).</title>
        <authorList>
            <person name="Xiao Y."/>
            <person name="Xu P."/>
            <person name="Fan H."/>
            <person name="Baudouin L."/>
            <person name="Xia W."/>
            <person name="Bocs S."/>
            <person name="Xu J."/>
            <person name="Li Q."/>
            <person name="Guo A."/>
            <person name="Zhou L."/>
            <person name="Li J."/>
            <person name="Wu Y."/>
            <person name="Ma Z."/>
            <person name="Armero A."/>
            <person name="Issali A.E."/>
            <person name="Liu N."/>
            <person name="Peng M."/>
            <person name="Yang Y."/>
        </authorList>
    </citation>
    <scope>NUCLEOTIDE SEQUENCE</scope>
    <source>
        <tissue evidence="2">Spear leaf of Hainan Tall coconut</tissue>
    </source>
</reference>
<keyword evidence="3" id="KW-1185">Reference proteome</keyword>
<feature type="region of interest" description="Disordered" evidence="1">
    <location>
        <begin position="205"/>
        <end position="243"/>
    </location>
</feature>
<evidence type="ECO:0000256" key="1">
    <source>
        <dbReference type="SAM" id="MobiDB-lite"/>
    </source>
</evidence>
<evidence type="ECO:0000313" key="3">
    <source>
        <dbReference type="Proteomes" id="UP000797356"/>
    </source>
</evidence>
<dbReference type="AlphaFoldDB" id="A0A8K0ISL5"/>
<proteinExistence type="predicted"/>
<dbReference type="Proteomes" id="UP000797356">
    <property type="component" value="Chromosome 12"/>
</dbReference>
<comment type="caution">
    <text evidence="2">The sequence shown here is derived from an EMBL/GenBank/DDBJ whole genome shotgun (WGS) entry which is preliminary data.</text>
</comment>
<evidence type="ECO:0000313" key="2">
    <source>
        <dbReference type="EMBL" id="KAG1365217.1"/>
    </source>
</evidence>
<gene>
    <name evidence="2" type="ORF">COCNU_12G002170</name>
</gene>